<comment type="similarity">
    <text evidence="1">Belongs to the LysR transcriptional regulatory family.</text>
</comment>
<dbReference type="Pfam" id="PF03466">
    <property type="entry name" value="LysR_substrate"/>
    <property type="match status" value="1"/>
</dbReference>
<dbReference type="InterPro" id="IPR036388">
    <property type="entry name" value="WH-like_DNA-bd_sf"/>
</dbReference>
<evidence type="ECO:0000313" key="6">
    <source>
        <dbReference type="EMBL" id="AWY44355.1"/>
    </source>
</evidence>
<dbReference type="OrthoDB" id="9786526at2"/>
<dbReference type="CDD" id="cd08422">
    <property type="entry name" value="PBP2_CrgA_like"/>
    <property type="match status" value="1"/>
</dbReference>
<organism evidence="6 7">
    <name type="scientific">Pseudomonas putida</name>
    <name type="common">Arthrobacter siderocapsulatus</name>
    <dbReference type="NCBI Taxonomy" id="303"/>
    <lineage>
        <taxon>Bacteria</taxon>
        <taxon>Pseudomonadati</taxon>
        <taxon>Pseudomonadota</taxon>
        <taxon>Gammaproteobacteria</taxon>
        <taxon>Pseudomonadales</taxon>
        <taxon>Pseudomonadaceae</taxon>
        <taxon>Pseudomonas</taxon>
    </lineage>
</organism>
<keyword evidence="3" id="KW-0238">DNA-binding</keyword>
<keyword evidence="2" id="KW-0805">Transcription regulation</keyword>
<accession>A0A2Z4RUF6</accession>
<evidence type="ECO:0000256" key="1">
    <source>
        <dbReference type="ARBA" id="ARBA00009437"/>
    </source>
</evidence>
<evidence type="ECO:0000256" key="3">
    <source>
        <dbReference type="ARBA" id="ARBA00023125"/>
    </source>
</evidence>
<dbReference type="RefSeq" id="WP_110967869.1">
    <property type="nucleotide sequence ID" value="NZ_CP029693.1"/>
</dbReference>
<dbReference type="AlphaFoldDB" id="A0A2Z4RUF6"/>
<dbReference type="FunFam" id="1.10.10.10:FF:000001">
    <property type="entry name" value="LysR family transcriptional regulator"/>
    <property type="match status" value="1"/>
</dbReference>
<dbReference type="Pfam" id="PF00126">
    <property type="entry name" value="HTH_1"/>
    <property type="match status" value="1"/>
</dbReference>
<feature type="domain" description="HTH lysR-type" evidence="5">
    <location>
        <begin position="14"/>
        <end position="66"/>
    </location>
</feature>
<dbReference type="Gene3D" id="1.10.10.10">
    <property type="entry name" value="Winged helix-like DNA-binding domain superfamily/Winged helix DNA-binding domain"/>
    <property type="match status" value="1"/>
</dbReference>
<evidence type="ECO:0000259" key="5">
    <source>
        <dbReference type="PROSITE" id="PS50931"/>
    </source>
</evidence>
<name>A0A2Z4RUF6_PSEPU</name>
<dbReference type="PROSITE" id="PS50931">
    <property type="entry name" value="HTH_LYSR"/>
    <property type="match status" value="1"/>
</dbReference>
<dbReference type="PANTHER" id="PTHR30537:SF5">
    <property type="entry name" value="HTH-TYPE TRANSCRIPTIONAL ACTIVATOR TTDR-RELATED"/>
    <property type="match status" value="1"/>
</dbReference>
<gene>
    <name evidence="6" type="ORF">DKY63_07045</name>
</gene>
<keyword evidence="4" id="KW-0804">Transcription</keyword>
<proteinExistence type="inferred from homology"/>
<reference evidence="6 7" key="1">
    <citation type="submission" date="2018-05" db="EMBL/GenBank/DDBJ databases">
        <title>Whole genome sequence of Pseudomonas putida JBC17.</title>
        <authorList>
            <person name="Lee Y.H."/>
            <person name="David K."/>
        </authorList>
    </citation>
    <scope>NUCLEOTIDE SEQUENCE [LARGE SCALE GENOMIC DNA]</scope>
    <source>
        <strain evidence="6 7">JBC17</strain>
    </source>
</reference>
<evidence type="ECO:0000313" key="7">
    <source>
        <dbReference type="Proteomes" id="UP000250299"/>
    </source>
</evidence>
<dbReference type="SUPFAM" id="SSF53850">
    <property type="entry name" value="Periplasmic binding protein-like II"/>
    <property type="match status" value="1"/>
</dbReference>
<evidence type="ECO:0000256" key="2">
    <source>
        <dbReference type="ARBA" id="ARBA00023015"/>
    </source>
</evidence>
<dbReference type="InterPro" id="IPR000847">
    <property type="entry name" value="LysR_HTH_N"/>
</dbReference>
<dbReference type="GO" id="GO:0003700">
    <property type="term" value="F:DNA-binding transcription factor activity"/>
    <property type="evidence" value="ECO:0007669"/>
    <property type="project" value="InterPro"/>
</dbReference>
<evidence type="ECO:0000256" key="4">
    <source>
        <dbReference type="ARBA" id="ARBA00023163"/>
    </source>
</evidence>
<dbReference type="PANTHER" id="PTHR30537">
    <property type="entry name" value="HTH-TYPE TRANSCRIPTIONAL REGULATOR"/>
    <property type="match status" value="1"/>
</dbReference>
<dbReference type="GO" id="GO:0006351">
    <property type="term" value="P:DNA-templated transcription"/>
    <property type="evidence" value="ECO:0007669"/>
    <property type="project" value="TreeGrafter"/>
</dbReference>
<dbReference type="SUPFAM" id="SSF46785">
    <property type="entry name" value="Winged helix' DNA-binding domain"/>
    <property type="match status" value="1"/>
</dbReference>
<dbReference type="Proteomes" id="UP000250299">
    <property type="component" value="Chromosome"/>
</dbReference>
<dbReference type="InterPro" id="IPR005119">
    <property type="entry name" value="LysR_subst-bd"/>
</dbReference>
<dbReference type="InterPro" id="IPR058163">
    <property type="entry name" value="LysR-type_TF_proteobact-type"/>
</dbReference>
<sequence length="332" mass="36977">MTSETTRIDHLGVMRALVKVVELGTFSAAAREMHVSPSTLTRMISALEKSLGTTLLHRTTHIVALTEAGQIYHARALSMIADLDDTLRVVSDLNLAPSGPLKLVSPVAFGRRFLAPLIAPFLQMYPGIQMDLRLTDNHNDMIVGGFDLDIHEGENHLENLIAWPISRNDSLLCASPDYLARCGHPATPAELSAHNCLIYLHPDADPHWYFTQGEVKHSIFPKGNLQSDNSELLLEAACGGLGIAEFEIWLVRDLLLSGELQIVLPDYRFVNSLTGRQIYMAYLPNRRYSTKVRVLREFLETRLKGIGELPPELFRPDVDQPIADDPIRPSAE</sequence>
<dbReference type="EMBL" id="CP029693">
    <property type="protein sequence ID" value="AWY44355.1"/>
    <property type="molecule type" value="Genomic_DNA"/>
</dbReference>
<dbReference type="InterPro" id="IPR036390">
    <property type="entry name" value="WH_DNA-bd_sf"/>
</dbReference>
<dbReference type="GO" id="GO:0043565">
    <property type="term" value="F:sequence-specific DNA binding"/>
    <property type="evidence" value="ECO:0007669"/>
    <property type="project" value="TreeGrafter"/>
</dbReference>
<protein>
    <submittedName>
        <fullName evidence="6">LysR family transcriptional regulator</fullName>
    </submittedName>
</protein>
<dbReference type="Gene3D" id="3.40.190.290">
    <property type="match status" value="1"/>
</dbReference>